<reference evidence="7 8" key="1">
    <citation type="submission" date="2023-07" db="EMBL/GenBank/DDBJ databases">
        <title>Genomic Encyclopedia of Type Strains, Phase IV (KMG-IV): sequencing the most valuable type-strain genomes for metagenomic binning, comparative biology and taxonomic classification.</title>
        <authorList>
            <person name="Goeker M."/>
        </authorList>
    </citation>
    <scope>NUCLEOTIDE SEQUENCE [LARGE SCALE GENOMIC DNA]</scope>
    <source>
        <strain evidence="7 8">DSM 16784</strain>
    </source>
</reference>
<keyword evidence="5" id="KW-0732">Signal</keyword>
<feature type="signal peptide" evidence="5">
    <location>
        <begin position="1"/>
        <end position="22"/>
    </location>
</feature>
<evidence type="ECO:0000256" key="3">
    <source>
        <dbReference type="ARBA" id="ARBA00022801"/>
    </source>
</evidence>
<dbReference type="SUPFAM" id="SSF50199">
    <property type="entry name" value="Staphylococcal nuclease"/>
    <property type="match status" value="1"/>
</dbReference>
<keyword evidence="1" id="KW-0540">Nuclease</keyword>
<keyword evidence="2" id="KW-0255">Endonuclease</keyword>
<feature type="chain" id="PRO_5047493342" evidence="5">
    <location>
        <begin position="23"/>
        <end position="203"/>
    </location>
</feature>
<gene>
    <name evidence="7" type="ORF">J2S15_000221</name>
</gene>
<dbReference type="PANTHER" id="PTHR12302:SF3">
    <property type="entry name" value="SERINE_THREONINE-PROTEIN KINASE 31"/>
    <property type="match status" value="1"/>
</dbReference>
<evidence type="ECO:0000256" key="2">
    <source>
        <dbReference type="ARBA" id="ARBA00022759"/>
    </source>
</evidence>
<keyword evidence="4" id="KW-0812">Transmembrane</keyword>
<evidence type="ECO:0000259" key="6">
    <source>
        <dbReference type="PROSITE" id="PS50830"/>
    </source>
</evidence>
<feature type="transmembrane region" description="Helical" evidence="4">
    <location>
        <begin position="164"/>
        <end position="183"/>
    </location>
</feature>
<protein>
    <submittedName>
        <fullName evidence="7">Micrococcal nuclease</fullName>
        <ecNumber evidence="7">3.1.31.1</ecNumber>
    </submittedName>
</protein>
<evidence type="ECO:0000256" key="1">
    <source>
        <dbReference type="ARBA" id="ARBA00022722"/>
    </source>
</evidence>
<dbReference type="RefSeq" id="WP_307404641.1">
    <property type="nucleotide sequence ID" value="NZ_JAUSUR010000001.1"/>
</dbReference>
<dbReference type="EC" id="3.1.31.1" evidence="7"/>
<evidence type="ECO:0000313" key="8">
    <source>
        <dbReference type="Proteomes" id="UP001230220"/>
    </source>
</evidence>
<comment type="caution">
    <text evidence="7">The sequence shown here is derived from an EMBL/GenBank/DDBJ whole genome shotgun (WGS) entry which is preliminary data.</text>
</comment>
<dbReference type="EMBL" id="JAUSUR010000001">
    <property type="protein sequence ID" value="MDQ0359490.1"/>
    <property type="molecule type" value="Genomic_DNA"/>
</dbReference>
<dbReference type="SMART" id="SM00318">
    <property type="entry name" value="SNc"/>
    <property type="match status" value="1"/>
</dbReference>
<evidence type="ECO:0000256" key="4">
    <source>
        <dbReference type="SAM" id="Phobius"/>
    </source>
</evidence>
<accession>A0ABU0DY60</accession>
<keyword evidence="4" id="KW-0472">Membrane</keyword>
<dbReference type="Gene3D" id="2.40.50.90">
    <property type="match status" value="1"/>
</dbReference>
<dbReference type="PANTHER" id="PTHR12302">
    <property type="entry name" value="EBNA2 BINDING PROTEIN P100"/>
    <property type="match status" value="1"/>
</dbReference>
<dbReference type="GO" id="GO:1990599">
    <property type="term" value="F:3' overhang single-stranded DNA endodeoxyribonuclease activity"/>
    <property type="evidence" value="ECO:0007669"/>
    <property type="project" value="UniProtKB-EC"/>
</dbReference>
<dbReference type="Pfam" id="PF00565">
    <property type="entry name" value="SNase"/>
    <property type="match status" value="1"/>
</dbReference>
<dbReference type="InterPro" id="IPR016071">
    <property type="entry name" value="Staphylococal_nuclease_OB-fold"/>
</dbReference>
<dbReference type="InterPro" id="IPR035437">
    <property type="entry name" value="SNase_OB-fold_sf"/>
</dbReference>
<proteinExistence type="predicted"/>
<keyword evidence="4" id="KW-1133">Transmembrane helix</keyword>
<keyword evidence="8" id="KW-1185">Reference proteome</keyword>
<evidence type="ECO:0000256" key="5">
    <source>
        <dbReference type="SAM" id="SignalP"/>
    </source>
</evidence>
<feature type="domain" description="TNase-like" evidence="6">
    <location>
        <begin position="25"/>
        <end position="155"/>
    </location>
</feature>
<keyword evidence="3 7" id="KW-0378">Hydrolase</keyword>
<organism evidence="7 8">
    <name type="scientific">Breznakia pachnodae</name>
    <dbReference type="NCBI Taxonomy" id="265178"/>
    <lineage>
        <taxon>Bacteria</taxon>
        <taxon>Bacillati</taxon>
        <taxon>Bacillota</taxon>
        <taxon>Erysipelotrichia</taxon>
        <taxon>Erysipelotrichales</taxon>
        <taxon>Erysipelotrichaceae</taxon>
        <taxon>Breznakia</taxon>
    </lineage>
</organism>
<name>A0ABU0DY60_9FIRM</name>
<evidence type="ECO:0000313" key="7">
    <source>
        <dbReference type="EMBL" id="MDQ0359490.1"/>
    </source>
</evidence>
<sequence length="203" mass="23349">MRKLIVIMCSCIIVALSSDVFAQQEREEVTLSRCIDGDTAAFIVDGEEEKVRFLAINAPEYTKEKEAYGKEASEYVCDRLNEAEVISFEYEPSNMRDKYDRLLAWIFVDGELLQAELVEQGLAEVKYIYGDYVYTDELYGLEDEAKSKQLNMWSGVEPEEEKDLLYYAGIAGIVILMVFVALFKKTRKKSTLNKLSKELKKRI</sequence>
<dbReference type="Proteomes" id="UP001230220">
    <property type="component" value="Unassembled WGS sequence"/>
</dbReference>
<dbReference type="PROSITE" id="PS50830">
    <property type="entry name" value="TNASE_3"/>
    <property type="match status" value="1"/>
</dbReference>